<dbReference type="AlphaFoldDB" id="A0A091CBV9"/>
<organism evidence="3 4">
    <name type="scientific">Tetragenococcus muriaticus PMC-11-5</name>
    <dbReference type="NCBI Taxonomy" id="1302649"/>
    <lineage>
        <taxon>Bacteria</taxon>
        <taxon>Bacillati</taxon>
        <taxon>Bacillota</taxon>
        <taxon>Bacilli</taxon>
        <taxon>Lactobacillales</taxon>
        <taxon>Enterococcaceae</taxon>
        <taxon>Tetragenococcus</taxon>
    </lineage>
</organism>
<dbReference type="EMBL" id="JPVU01000283">
    <property type="protein sequence ID" value="KFN89263.1"/>
    <property type="molecule type" value="Genomic_DNA"/>
</dbReference>
<dbReference type="PANTHER" id="PTHR43180">
    <property type="entry name" value="3-OXOACYL-(ACYL-CARRIER-PROTEIN) REDUCTASE (AFU_ORTHOLOGUE AFUA_6G11210)"/>
    <property type="match status" value="1"/>
</dbReference>
<dbReference type="FunFam" id="3.40.50.720:FF:000084">
    <property type="entry name" value="Short-chain dehydrogenase reductase"/>
    <property type="match status" value="1"/>
</dbReference>
<dbReference type="PRINTS" id="PR00080">
    <property type="entry name" value="SDRFAMILY"/>
</dbReference>
<dbReference type="InterPro" id="IPR002347">
    <property type="entry name" value="SDR_fam"/>
</dbReference>
<dbReference type="Proteomes" id="UP000029380">
    <property type="component" value="Unassembled WGS sequence"/>
</dbReference>
<dbReference type="SUPFAM" id="SSF51735">
    <property type="entry name" value="NAD(P)-binding Rossmann-fold domains"/>
    <property type="match status" value="1"/>
</dbReference>
<proteinExistence type="inferred from homology"/>
<dbReference type="PANTHER" id="PTHR43180:SF66">
    <property type="entry name" value="SHORT-CHAIN DEHYDROGENASE_REDUCTASE FAMILY PROTEIN"/>
    <property type="match status" value="1"/>
</dbReference>
<reference evidence="3 4" key="1">
    <citation type="submission" date="2014-08" db="EMBL/GenBank/DDBJ databases">
        <title>Genome sequence of Tetragenococcus muriaticus.</title>
        <authorList>
            <person name="Chuea-nongthon C."/>
            <person name="Rodtong S."/>
            <person name="Yongsawatdigul J."/>
            <person name="Steele J.L."/>
            <person name="Liu X.-y."/>
            <person name="Speers J."/>
            <person name="Glasner J.D."/>
            <person name="Neeno-Eckwall E.C."/>
        </authorList>
    </citation>
    <scope>NUCLEOTIDE SEQUENCE [LARGE SCALE GENOMIC DNA]</scope>
    <source>
        <strain evidence="3 4">PMC-11-5</strain>
    </source>
</reference>
<dbReference type="InterPro" id="IPR036291">
    <property type="entry name" value="NAD(P)-bd_dom_sf"/>
</dbReference>
<gene>
    <name evidence="3" type="ORF">TMUPMC115_2540</name>
</gene>
<dbReference type="GO" id="GO:0008206">
    <property type="term" value="P:bile acid metabolic process"/>
    <property type="evidence" value="ECO:0007669"/>
    <property type="project" value="UniProtKB-ARBA"/>
</dbReference>
<evidence type="ECO:0000256" key="1">
    <source>
        <dbReference type="ARBA" id="ARBA00006484"/>
    </source>
</evidence>
<dbReference type="PRINTS" id="PR00081">
    <property type="entry name" value="GDHRDH"/>
</dbReference>
<dbReference type="GO" id="GO:0016491">
    <property type="term" value="F:oxidoreductase activity"/>
    <property type="evidence" value="ECO:0007669"/>
    <property type="project" value="UniProtKB-KW"/>
</dbReference>
<dbReference type="PATRIC" id="fig|1302649.3.peg.2526"/>
<dbReference type="EC" id="1.-.-.-" evidence="3"/>
<accession>A0A091CBV9</accession>
<dbReference type="InterPro" id="IPR020904">
    <property type="entry name" value="Sc_DH/Rdtase_CS"/>
</dbReference>
<keyword evidence="2 3" id="KW-0560">Oxidoreductase</keyword>
<protein>
    <submittedName>
        <fullName evidence="3">Short-chain dehydrogenase/reductase</fullName>
        <ecNumber evidence="3">1.-.-.-</ecNumber>
    </submittedName>
</protein>
<evidence type="ECO:0000256" key="2">
    <source>
        <dbReference type="ARBA" id="ARBA00023002"/>
    </source>
</evidence>
<dbReference type="Gene3D" id="3.40.50.720">
    <property type="entry name" value="NAD(P)-binding Rossmann-like Domain"/>
    <property type="match status" value="1"/>
</dbReference>
<name>A0A091CBV9_9ENTE</name>
<comment type="similarity">
    <text evidence="1">Belongs to the short-chain dehydrogenases/reductases (SDR) family.</text>
</comment>
<dbReference type="OrthoDB" id="9803333at2"/>
<dbReference type="RefSeq" id="WP_038026849.1">
    <property type="nucleotide sequence ID" value="NZ_JPVU01000283.1"/>
</dbReference>
<dbReference type="CDD" id="cd05233">
    <property type="entry name" value="SDR_c"/>
    <property type="match status" value="1"/>
</dbReference>
<evidence type="ECO:0000313" key="4">
    <source>
        <dbReference type="Proteomes" id="UP000029380"/>
    </source>
</evidence>
<comment type="caution">
    <text evidence="3">The sequence shown here is derived from an EMBL/GenBank/DDBJ whole genome shotgun (WGS) entry which is preliminary data.</text>
</comment>
<sequence>MANNLADKVIVITGAASGFGKASAVRAAQEGARALALIDKDDLTATTEEIGSYGTETLSFSHTDVTDEKQIQIAFQAIGEKYQTIDVVYSNAGILGRVSPIEDFAENDWTKTINTNINGGFHVVQAAIPYMKENGGSIIVTASVSGVRQFSQLGFTAYSTSKAAITAFARMAAYELSQYNIRVNSINPGASETNIFDSGSFSEQLDKLTPVHEVPELAIPLGEKKNQADAIANTFAFLASDAAKRITGAQIVVDGGETLLKG</sequence>
<evidence type="ECO:0000313" key="3">
    <source>
        <dbReference type="EMBL" id="KFN89263.1"/>
    </source>
</evidence>
<dbReference type="PROSITE" id="PS00061">
    <property type="entry name" value="ADH_SHORT"/>
    <property type="match status" value="1"/>
</dbReference>
<dbReference type="Pfam" id="PF13561">
    <property type="entry name" value="adh_short_C2"/>
    <property type="match status" value="1"/>
</dbReference>